<proteinExistence type="predicted"/>
<evidence type="ECO:0008006" key="2">
    <source>
        <dbReference type="Google" id="ProtNLM"/>
    </source>
</evidence>
<reference evidence="1" key="1">
    <citation type="journal article" date="2020" name="Nature">
        <title>Giant virus diversity and host interactions through global metagenomics.</title>
        <authorList>
            <person name="Schulz F."/>
            <person name="Roux S."/>
            <person name="Paez-Espino D."/>
            <person name="Jungbluth S."/>
            <person name="Walsh D.A."/>
            <person name="Denef V.J."/>
            <person name="McMahon K.D."/>
            <person name="Konstantinidis K.T."/>
            <person name="Eloe-Fadrosh E.A."/>
            <person name="Kyrpides N.C."/>
            <person name="Woyke T."/>
        </authorList>
    </citation>
    <scope>NUCLEOTIDE SEQUENCE</scope>
    <source>
        <strain evidence="1">GVMAG-S-1035124-57</strain>
    </source>
</reference>
<evidence type="ECO:0000313" key="1">
    <source>
        <dbReference type="EMBL" id="QHU36723.1"/>
    </source>
</evidence>
<accession>A0A6C0M2K8</accession>
<dbReference type="AlphaFoldDB" id="A0A6C0M2K8"/>
<name>A0A6C0M2K8_9ZZZZ</name>
<sequence>MYAAVRHFQKLYTNVYIFCLHRNRHTVTQLYEPYANVHILISDETYNHHLAPSNLINQCKSQIKNCVVVASGNYGSNRCWEQFYAQLRLPYSIRYQYKDIHRNNERELDLYNSIVSMYGKTYIFLHDHRNIAYKHYDIRPNVRVKSDLPVFHPNVNYYSDVTNVTNPHHNLWSSEFMSDNLLDYCTLIENATEIHVSDSAFSCLMPFLDLKNVKRKCIYTCLDVVSYHADFKNWEILARQR</sequence>
<dbReference type="EMBL" id="MN740631">
    <property type="protein sequence ID" value="QHU36723.1"/>
    <property type="molecule type" value="Genomic_DNA"/>
</dbReference>
<organism evidence="1">
    <name type="scientific">viral metagenome</name>
    <dbReference type="NCBI Taxonomy" id="1070528"/>
    <lineage>
        <taxon>unclassified sequences</taxon>
        <taxon>metagenomes</taxon>
        <taxon>organismal metagenomes</taxon>
    </lineage>
</organism>
<protein>
    <recommendedName>
        <fullName evidence="2">Glycosyltransferase</fullName>
    </recommendedName>
</protein>